<evidence type="ECO:0000313" key="15">
    <source>
        <dbReference type="Proteomes" id="UP001183817"/>
    </source>
</evidence>
<evidence type="ECO:0000256" key="1">
    <source>
        <dbReference type="ARBA" id="ARBA00004997"/>
    </source>
</evidence>
<feature type="domain" description="Pyruvate kinase barrel" evidence="13">
    <location>
        <begin position="2"/>
        <end position="132"/>
    </location>
</feature>
<dbReference type="Proteomes" id="UP001183817">
    <property type="component" value="Unassembled WGS sequence"/>
</dbReference>
<organism evidence="14 15">
    <name type="scientific">Paeniglutamicibacter sulfureus</name>
    <dbReference type="NCBI Taxonomy" id="43666"/>
    <lineage>
        <taxon>Bacteria</taxon>
        <taxon>Bacillati</taxon>
        <taxon>Actinomycetota</taxon>
        <taxon>Actinomycetes</taxon>
        <taxon>Micrococcales</taxon>
        <taxon>Micrococcaceae</taxon>
        <taxon>Paeniglutamicibacter</taxon>
    </lineage>
</organism>
<name>A0ABU2BIW2_9MICC</name>
<evidence type="ECO:0000256" key="11">
    <source>
        <dbReference type="ARBA" id="ARBA00023317"/>
    </source>
</evidence>
<protein>
    <recommendedName>
        <fullName evidence="3 12">Pyruvate kinase</fullName>
        <ecNumber evidence="3 12">2.7.1.40</ecNumber>
    </recommendedName>
</protein>
<accession>A0ABU2BIW2</accession>
<dbReference type="InterPro" id="IPR015793">
    <property type="entry name" value="Pyrv_Knase_brl"/>
</dbReference>
<dbReference type="PRINTS" id="PR01050">
    <property type="entry name" value="PYRUVTKNASE"/>
</dbReference>
<dbReference type="SUPFAM" id="SSF51621">
    <property type="entry name" value="Phosphoenolpyruvate/pyruvate domain"/>
    <property type="match status" value="1"/>
</dbReference>
<keyword evidence="9 12" id="KW-0460">Magnesium</keyword>
<evidence type="ECO:0000256" key="3">
    <source>
        <dbReference type="ARBA" id="ARBA00012142"/>
    </source>
</evidence>
<evidence type="ECO:0000256" key="9">
    <source>
        <dbReference type="ARBA" id="ARBA00022842"/>
    </source>
</evidence>
<dbReference type="EC" id="2.7.1.40" evidence="3 12"/>
<dbReference type="InterPro" id="IPR001697">
    <property type="entry name" value="Pyr_Knase"/>
</dbReference>
<comment type="catalytic activity">
    <reaction evidence="12">
        <text>pyruvate + ATP = phosphoenolpyruvate + ADP + H(+)</text>
        <dbReference type="Rhea" id="RHEA:18157"/>
        <dbReference type="ChEBI" id="CHEBI:15361"/>
        <dbReference type="ChEBI" id="CHEBI:15378"/>
        <dbReference type="ChEBI" id="CHEBI:30616"/>
        <dbReference type="ChEBI" id="CHEBI:58702"/>
        <dbReference type="ChEBI" id="CHEBI:456216"/>
        <dbReference type="EC" id="2.7.1.40"/>
    </reaction>
</comment>
<evidence type="ECO:0000256" key="4">
    <source>
        <dbReference type="ARBA" id="ARBA00022679"/>
    </source>
</evidence>
<evidence type="ECO:0000256" key="6">
    <source>
        <dbReference type="ARBA" id="ARBA00022741"/>
    </source>
</evidence>
<keyword evidence="15" id="KW-1185">Reference proteome</keyword>
<proteinExistence type="inferred from homology"/>
<reference evidence="14 15" key="1">
    <citation type="submission" date="2023-07" db="EMBL/GenBank/DDBJ databases">
        <title>Sequencing the genomes of 1000 actinobacteria strains.</title>
        <authorList>
            <person name="Klenk H.-P."/>
        </authorList>
    </citation>
    <scope>NUCLEOTIDE SEQUENCE [LARGE SCALE GENOMIC DNA]</scope>
    <source>
        <strain evidence="14 15">DSM 20167</strain>
    </source>
</reference>
<dbReference type="Gene3D" id="2.40.33.10">
    <property type="entry name" value="PK beta-barrel domain-like"/>
    <property type="match status" value="1"/>
</dbReference>
<dbReference type="InterPro" id="IPR040442">
    <property type="entry name" value="Pyrv_kinase-like_dom_sf"/>
</dbReference>
<dbReference type="InterPro" id="IPR015813">
    <property type="entry name" value="Pyrv/PenolPyrv_kinase-like_dom"/>
</dbReference>
<dbReference type="InterPro" id="IPR015806">
    <property type="entry name" value="Pyrv_Knase_insert_dom_sf"/>
</dbReference>
<evidence type="ECO:0000259" key="13">
    <source>
        <dbReference type="Pfam" id="PF00224"/>
    </source>
</evidence>
<gene>
    <name evidence="14" type="ORF">J2S64_002236</name>
</gene>
<dbReference type="Gene3D" id="3.20.20.60">
    <property type="entry name" value="Phosphoenolpyruvate-binding domains"/>
    <property type="match status" value="1"/>
</dbReference>
<dbReference type="PANTHER" id="PTHR11817">
    <property type="entry name" value="PYRUVATE KINASE"/>
    <property type="match status" value="1"/>
</dbReference>
<evidence type="ECO:0000256" key="12">
    <source>
        <dbReference type="RuleBase" id="RU000504"/>
    </source>
</evidence>
<keyword evidence="11 14" id="KW-0670">Pyruvate</keyword>
<evidence type="ECO:0000313" key="14">
    <source>
        <dbReference type="EMBL" id="MDR7358545.1"/>
    </source>
</evidence>
<evidence type="ECO:0000256" key="10">
    <source>
        <dbReference type="ARBA" id="ARBA00023152"/>
    </source>
</evidence>
<keyword evidence="4 12" id="KW-0808">Transferase</keyword>
<keyword evidence="10 12" id="KW-0324">Glycolysis</keyword>
<dbReference type="Pfam" id="PF00224">
    <property type="entry name" value="PK"/>
    <property type="match status" value="1"/>
</dbReference>
<evidence type="ECO:0000256" key="2">
    <source>
        <dbReference type="ARBA" id="ARBA00008663"/>
    </source>
</evidence>
<keyword evidence="7 12" id="KW-0418">Kinase</keyword>
<comment type="pathway">
    <text evidence="1 12">Carbohydrate degradation; glycolysis; pyruvate from D-glyceraldehyde 3-phosphate: step 5/5.</text>
</comment>
<keyword evidence="5" id="KW-0479">Metal-binding</keyword>
<dbReference type="GO" id="GO:0016301">
    <property type="term" value="F:kinase activity"/>
    <property type="evidence" value="ECO:0007669"/>
    <property type="project" value="UniProtKB-KW"/>
</dbReference>
<keyword evidence="8" id="KW-0067">ATP-binding</keyword>
<sequence>MSPGDFLLVDDGKVALRATSVTDTDVVTEVVVAGAVSKNKGINLPGVAVSIPALAPKDEEDLRWALRTGVDIVTLSFVRDAADIRRVHEIMDEEGRRTPVIAKIEKPQAVAALEEIIDAFDAIMVARGDLGVSHRN</sequence>
<evidence type="ECO:0000256" key="5">
    <source>
        <dbReference type="ARBA" id="ARBA00022723"/>
    </source>
</evidence>
<evidence type="ECO:0000256" key="8">
    <source>
        <dbReference type="ARBA" id="ARBA00022840"/>
    </source>
</evidence>
<comment type="similarity">
    <text evidence="2 12">Belongs to the pyruvate kinase family.</text>
</comment>
<evidence type="ECO:0000256" key="7">
    <source>
        <dbReference type="ARBA" id="ARBA00022777"/>
    </source>
</evidence>
<keyword evidence="6" id="KW-0547">Nucleotide-binding</keyword>
<dbReference type="EMBL" id="JAVDYI010000001">
    <property type="protein sequence ID" value="MDR7358545.1"/>
    <property type="molecule type" value="Genomic_DNA"/>
</dbReference>
<comment type="caution">
    <text evidence="14">The sequence shown here is derived from an EMBL/GenBank/DDBJ whole genome shotgun (WGS) entry which is preliminary data.</text>
</comment>